<dbReference type="Pfam" id="PF09997">
    <property type="entry name" value="DUF2238"/>
    <property type="match status" value="1"/>
</dbReference>
<feature type="transmembrane region" description="Helical" evidence="1">
    <location>
        <begin position="60"/>
        <end position="86"/>
    </location>
</feature>
<gene>
    <name evidence="2" type="ORF">A2110_01515</name>
</gene>
<evidence type="ECO:0000313" key="2">
    <source>
        <dbReference type="EMBL" id="OGG37724.1"/>
    </source>
</evidence>
<evidence type="ECO:0000313" key="3">
    <source>
        <dbReference type="Proteomes" id="UP000176273"/>
    </source>
</evidence>
<protein>
    <recommendedName>
        <fullName evidence="4">VanZ-like domain-containing protein</fullName>
    </recommendedName>
</protein>
<sequence length="127" mass="14340">MRTGLFIAVVTLLLLGIHAAGYIWSLYFTTNWYDAPAHFLGGVWVAALLLHFFKIKTVPLILIVFTVGVLWELFELSVNGLGVFAYRIPFRYDVVDTLMDLLMDTLGAALIALGTIRTRLPRQRKAR</sequence>
<keyword evidence="1" id="KW-1133">Transmembrane helix</keyword>
<keyword evidence="1" id="KW-0812">Transmembrane</keyword>
<comment type="caution">
    <text evidence="2">The sequence shown here is derived from an EMBL/GenBank/DDBJ whole genome shotgun (WGS) entry which is preliminary data.</text>
</comment>
<evidence type="ECO:0008006" key="4">
    <source>
        <dbReference type="Google" id="ProtNLM"/>
    </source>
</evidence>
<name>A0A1F6BLC6_9BACT</name>
<feature type="transmembrane region" description="Helical" evidence="1">
    <location>
        <begin position="35"/>
        <end position="53"/>
    </location>
</feature>
<reference evidence="2 3" key="1">
    <citation type="journal article" date="2016" name="Nat. Commun.">
        <title>Thousands of microbial genomes shed light on interconnected biogeochemical processes in an aquifer system.</title>
        <authorList>
            <person name="Anantharaman K."/>
            <person name="Brown C.T."/>
            <person name="Hug L.A."/>
            <person name="Sharon I."/>
            <person name="Castelle C.J."/>
            <person name="Probst A.J."/>
            <person name="Thomas B.C."/>
            <person name="Singh A."/>
            <person name="Wilkins M.J."/>
            <person name="Karaoz U."/>
            <person name="Brodie E.L."/>
            <person name="Williams K.H."/>
            <person name="Hubbard S.S."/>
            <person name="Banfield J.F."/>
        </authorList>
    </citation>
    <scope>NUCLEOTIDE SEQUENCE [LARGE SCALE GENOMIC DNA]</scope>
</reference>
<proteinExistence type="predicted"/>
<dbReference type="EMBL" id="MFKH01000004">
    <property type="protein sequence ID" value="OGG37724.1"/>
    <property type="molecule type" value="Genomic_DNA"/>
</dbReference>
<dbReference type="AlphaFoldDB" id="A0A1F6BLC6"/>
<dbReference type="InterPro" id="IPR014509">
    <property type="entry name" value="YjdF-like"/>
</dbReference>
<feature type="transmembrane region" description="Helical" evidence="1">
    <location>
        <begin position="98"/>
        <end position="116"/>
    </location>
</feature>
<dbReference type="STRING" id="1798468.A2110_01515"/>
<organism evidence="2 3">
    <name type="scientific">Candidatus Jorgensenbacteria bacterium GWA1_54_12</name>
    <dbReference type="NCBI Taxonomy" id="1798468"/>
    <lineage>
        <taxon>Bacteria</taxon>
        <taxon>Candidatus Joergenseniibacteriota</taxon>
    </lineage>
</organism>
<evidence type="ECO:0000256" key="1">
    <source>
        <dbReference type="SAM" id="Phobius"/>
    </source>
</evidence>
<accession>A0A1F6BLC6</accession>
<dbReference type="Proteomes" id="UP000176273">
    <property type="component" value="Unassembled WGS sequence"/>
</dbReference>
<keyword evidence="1" id="KW-0472">Membrane</keyword>